<evidence type="ECO:0000313" key="2">
    <source>
        <dbReference type="EMBL" id="SVC24741.1"/>
    </source>
</evidence>
<gene>
    <name evidence="2" type="ORF">METZ01_LOCUS277595</name>
</gene>
<dbReference type="EMBL" id="UINC01081158">
    <property type="protein sequence ID" value="SVC24741.1"/>
    <property type="molecule type" value="Genomic_DNA"/>
</dbReference>
<feature type="region of interest" description="Disordered" evidence="1">
    <location>
        <begin position="1"/>
        <end position="40"/>
    </location>
</feature>
<proteinExistence type="predicted"/>
<evidence type="ECO:0000256" key="1">
    <source>
        <dbReference type="SAM" id="MobiDB-lite"/>
    </source>
</evidence>
<accession>A0A382KPZ0</accession>
<feature type="non-terminal residue" evidence="2">
    <location>
        <position position="1"/>
    </location>
</feature>
<reference evidence="2" key="1">
    <citation type="submission" date="2018-05" db="EMBL/GenBank/DDBJ databases">
        <authorList>
            <person name="Lanie J.A."/>
            <person name="Ng W.-L."/>
            <person name="Kazmierczak K.M."/>
            <person name="Andrzejewski T.M."/>
            <person name="Davidsen T.M."/>
            <person name="Wayne K.J."/>
            <person name="Tettelin H."/>
            <person name="Glass J.I."/>
            <person name="Rusch D."/>
            <person name="Podicherti R."/>
            <person name="Tsui H.-C.T."/>
            <person name="Winkler M.E."/>
        </authorList>
    </citation>
    <scope>NUCLEOTIDE SEQUENCE</scope>
</reference>
<dbReference type="AlphaFoldDB" id="A0A382KPZ0"/>
<organism evidence="2">
    <name type="scientific">marine metagenome</name>
    <dbReference type="NCBI Taxonomy" id="408172"/>
    <lineage>
        <taxon>unclassified sequences</taxon>
        <taxon>metagenomes</taxon>
        <taxon>ecological metagenomes</taxon>
    </lineage>
</organism>
<feature type="compositionally biased region" description="Low complexity" evidence="1">
    <location>
        <begin position="16"/>
        <end position="29"/>
    </location>
</feature>
<name>A0A382KPZ0_9ZZZZ</name>
<sequence>VDQVDDQVDQVDQVDDPVAGPAVDGPVADTLPAGRYAPSA</sequence>
<feature type="compositionally biased region" description="Acidic residues" evidence="1">
    <location>
        <begin position="1"/>
        <end position="15"/>
    </location>
</feature>
<protein>
    <submittedName>
        <fullName evidence="2">Uncharacterized protein</fullName>
    </submittedName>
</protein>